<name>A0A0J9U1P0_PLAVI</name>
<evidence type="ECO:0000313" key="1">
    <source>
        <dbReference type="EMBL" id="KNA02156.1"/>
    </source>
</evidence>
<protein>
    <submittedName>
        <fullName evidence="1">Uncharacterized protein</fullName>
    </submittedName>
</protein>
<dbReference type="Proteomes" id="UP000053239">
    <property type="component" value="Unassembled WGS sequence"/>
</dbReference>
<sequence>FNYVQDFTDFKSKIKDITNANQHEKKCLTFRNTILQIYNDVDSSFKSSCAKSMEYVKKLKPDQSSSIVPFCKYMHY</sequence>
<dbReference type="EMBL" id="KQ235195">
    <property type="protein sequence ID" value="KNA02156.1"/>
    <property type="molecule type" value="Genomic_DNA"/>
</dbReference>
<dbReference type="AlphaFoldDB" id="A0A0J9U1P0"/>
<accession>A0A0J9U1P0</accession>
<evidence type="ECO:0000313" key="2">
    <source>
        <dbReference type="Proteomes" id="UP000053239"/>
    </source>
</evidence>
<organism evidence="1 2">
    <name type="scientific">Plasmodium vivax North Korean</name>
    <dbReference type="NCBI Taxonomy" id="1035514"/>
    <lineage>
        <taxon>Eukaryota</taxon>
        <taxon>Sar</taxon>
        <taxon>Alveolata</taxon>
        <taxon>Apicomplexa</taxon>
        <taxon>Aconoidasida</taxon>
        <taxon>Haemosporida</taxon>
        <taxon>Plasmodiidae</taxon>
        <taxon>Plasmodium</taxon>
        <taxon>Plasmodium (Plasmodium)</taxon>
    </lineage>
</organism>
<feature type="non-terminal residue" evidence="1">
    <location>
        <position position="1"/>
    </location>
</feature>
<proteinExistence type="predicted"/>
<feature type="non-terminal residue" evidence="1">
    <location>
        <position position="76"/>
    </location>
</feature>
<reference evidence="1 2" key="1">
    <citation type="submission" date="2011-09" db="EMBL/GenBank/DDBJ databases">
        <title>The Genome Sequence of Plasmodium vivax North Korean.</title>
        <authorList>
            <consortium name="The Broad Institute Genome Sequencing Platform"/>
            <consortium name="The Broad Institute Genome Sequencing Center for Infectious Disease"/>
            <person name="Neafsey D."/>
            <person name="Carlton J."/>
            <person name="Barnwell J."/>
            <person name="Collins W."/>
            <person name="Escalante A."/>
            <person name="Mullikin J."/>
            <person name="Saul A."/>
            <person name="Guigo R."/>
            <person name="Camara F."/>
            <person name="Young S.K."/>
            <person name="Zeng Q."/>
            <person name="Gargeya S."/>
            <person name="Fitzgerald M."/>
            <person name="Haas B."/>
            <person name="Abouelleil A."/>
            <person name="Alvarado L."/>
            <person name="Arachchi H.M."/>
            <person name="Berlin A."/>
            <person name="Brown A."/>
            <person name="Chapman S.B."/>
            <person name="Chen Z."/>
            <person name="Dunbar C."/>
            <person name="Freedman E."/>
            <person name="Gearin G."/>
            <person name="Gellesch M."/>
            <person name="Goldberg J."/>
            <person name="Griggs A."/>
            <person name="Gujja S."/>
            <person name="Heiman D."/>
            <person name="Howarth C."/>
            <person name="Larson L."/>
            <person name="Lui A."/>
            <person name="MacDonald P.J.P."/>
            <person name="Montmayeur A."/>
            <person name="Murphy C."/>
            <person name="Neiman D."/>
            <person name="Pearson M."/>
            <person name="Priest M."/>
            <person name="Roberts A."/>
            <person name="Saif S."/>
            <person name="Shea T."/>
            <person name="Shenoy N."/>
            <person name="Sisk P."/>
            <person name="Stolte C."/>
            <person name="Sykes S."/>
            <person name="Wortman J."/>
            <person name="Nusbaum C."/>
            <person name="Birren B."/>
        </authorList>
    </citation>
    <scope>NUCLEOTIDE SEQUENCE [LARGE SCALE GENOMIC DNA]</scope>
    <source>
        <strain evidence="1 2">North Korean</strain>
    </source>
</reference>
<gene>
    <name evidence="1" type="ORF">PVNG_05921</name>
</gene>